<dbReference type="GO" id="GO:0006355">
    <property type="term" value="P:regulation of DNA-templated transcription"/>
    <property type="evidence" value="ECO:0007669"/>
    <property type="project" value="InterPro"/>
</dbReference>
<dbReference type="Pfam" id="PF00072">
    <property type="entry name" value="Response_reg"/>
    <property type="match status" value="1"/>
</dbReference>
<evidence type="ECO:0000313" key="11">
    <source>
        <dbReference type="Proteomes" id="UP000557717"/>
    </source>
</evidence>
<dbReference type="RefSeq" id="WP_184018881.1">
    <property type="nucleotide sequence ID" value="NZ_JACHFD010000010.1"/>
</dbReference>
<comment type="caution">
    <text evidence="10">The sequence shown here is derived from an EMBL/GenBank/DDBJ whole genome shotgun (WGS) entry which is preliminary data.</text>
</comment>
<dbReference type="PROSITE" id="PS51755">
    <property type="entry name" value="OMPR_PHOB"/>
    <property type="match status" value="1"/>
</dbReference>
<protein>
    <submittedName>
        <fullName evidence="10">Two-component system copper resistance phosphate regulon response regulator CusR</fullName>
    </submittedName>
</protein>
<dbReference type="InterPro" id="IPR001867">
    <property type="entry name" value="OmpR/PhoB-type_DNA-bd"/>
</dbReference>
<feature type="modified residue" description="4-aspartylphosphate" evidence="6">
    <location>
        <position position="51"/>
    </location>
</feature>
<evidence type="ECO:0000256" key="3">
    <source>
        <dbReference type="ARBA" id="ARBA00023015"/>
    </source>
</evidence>
<evidence type="ECO:0000259" key="8">
    <source>
        <dbReference type="PROSITE" id="PS50110"/>
    </source>
</evidence>
<dbReference type="Gene3D" id="6.10.250.690">
    <property type="match status" value="1"/>
</dbReference>
<gene>
    <name evidence="10" type="ORF">HNR46_002364</name>
</gene>
<feature type="domain" description="OmpR/PhoB-type" evidence="9">
    <location>
        <begin position="124"/>
        <end position="221"/>
    </location>
</feature>
<dbReference type="EMBL" id="JACHFD010000010">
    <property type="protein sequence ID" value="MBB5352123.1"/>
    <property type="molecule type" value="Genomic_DNA"/>
</dbReference>
<evidence type="ECO:0000256" key="4">
    <source>
        <dbReference type="ARBA" id="ARBA00023125"/>
    </source>
</evidence>
<keyword evidence="4 7" id="KW-0238">DNA-binding</keyword>
<dbReference type="PANTHER" id="PTHR48111:SF36">
    <property type="entry name" value="TRANSCRIPTIONAL REGULATORY PROTEIN CUTR"/>
    <property type="match status" value="1"/>
</dbReference>
<dbReference type="GO" id="GO:0005829">
    <property type="term" value="C:cytosol"/>
    <property type="evidence" value="ECO:0007669"/>
    <property type="project" value="TreeGrafter"/>
</dbReference>
<dbReference type="SMART" id="SM00862">
    <property type="entry name" value="Trans_reg_C"/>
    <property type="match status" value="1"/>
</dbReference>
<proteinExistence type="predicted"/>
<keyword evidence="1 6" id="KW-0597">Phosphoprotein</keyword>
<organism evidence="10 11">
    <name type="scientific">Haloferula luteola</name>
    <dbReference type="NCBI Taxonomy" id="595692"/>
    <lineage>
        <taxon>Bacteria</taxon>
        <taxon>Pseudomonadati</taxon>
        <taxon>Verrucomicrobiota</taxon>
        <taxon>Verrucomicrobiia</taxon>
        <taxon>Verrucomicrobiales</taxon>
        <taxon>Verrucomicrobiaceae</taxon>
        <taxon>Haloferula</taxon>
    </lineage>
</organism>
<evidence type="ECO:0000313" key="10">
    <source>
        <dbReference type="EMBL" id="MBB5352123.1"/>
    </source>
</evidence>
<evidence type="ECO:0000256" key="1">
    <source>
        <dbReference type="ARBA" id="ARBA00022553"/>
    </source>
</evidence>
<dbReference type="Pfam" id="PF00486">
    <property type="entry name" value="Trans_reg_C"/>
    <property type="match status" value="1"/>
</dbReference>
<keyword evidence="5" id="KW-0804">Transcription</keyword>
<dbReference type="Gene3D" id="1.10.10.10">
    <property type="entry name" value="Winged helix-like DNA-binding domain superfamily/Winged helix DNA-binding domain"/>
    <property type="match status" value="1"/>
</dbReference>
<accession>A0A840V3M6</accession>
<evidence type="ECO:0000256" key="7">
    <source>
        <dbReference type="PROSITE-ProRule" id="PRU01091"/>
    </source>
</evidence>
<dbReference type="InterPro" id="IPR011006">
    <property type="entry name" value="CheY-like_superfamily"/>
</dbReference>
<dbReference type="PROSITE" id="PS50110">
    <property type="entry name" value="RESPONSE_REGULATORY"/>
    <property type="match status" value="1"/>
</dbReference>
<sequence>MKLLIVEDAPRLRETLEKALTRMGHAVDVAADGLEGESMARFTSYDAVVLDRMLPGKDGLSVLRDWRRDQIKVPVLLLTALDDLEDKVQGLRHGADDYLTKPFALEELVARLEALVRRRYDQPDPVLEVGPLVFDTGSRTVKRDGVPLSLTARELSLLELLVRRPGQIFSREQIEHHLYGEMSGPLSNAVDAAIYSLRKKLSPPGTPPLIHTRRGLGYVLE</sequence>
<dbReference type="GO" id="GO:0000156">
    <property type="term" value="F:phosphorelay response regulator activity"/>
    <property type="evidence" value="ECO:0007669"/>
    <property type="project" value="TreeGrafter"/>
</dbReference>
<evidence type="ECO:0000259" key="9">
    <source>
        <dbReference type="PROSITE" id="PS51755"/>
    </source>
</evidence>
<evidence type="ECO:0000256" key="2">
    <source>
        <dbReference type="ARBA" id="ARBA00023012"/>
    </source>
</evidence>
<dbReference type="GO" id="GO:0000976">
    <property type="term" value="F:transcription cis-regulatory region binding"/>
    <property type="evidence" value="ECO:0007669"/>
    <property type="project" value="TreeGrafter"/>
</dbReference>
<dbReference type="PANTHER" id="PTHR48111">
    <property type="entry name" value="REGULATOR OF RPOS"/>
    <property type="match status" value="1"/>
</dbReference>
<dbReference type="FunFam" id="3.40.50.2300:FF:000002">
    <property type="entry name" value="DNA-binding response regulator PhoP"/>
    <property type="match status" value="1"/>
</dbReference>
<dbReference type="InterPro" id="IPR001789">
    <property type="entry name" value="Sig_transdc_resp-reg_receiver"/>
</dbReference>
<evidence type="ECO:0000256" key="5">
    <source>
        <dbReference type="ARBA" id="ARBA00023163"/>
    </source>
</evidence>
<dbReference type="AlphaFoldDB" id="A0A840V3M6"/>
<dbReference type="InterPro" id="IPR036388">
    <property type="entry name" value="WH-like_DNA-bd_sf"/>
</dbReference>
<feature type="DNA-binding region" description="OmpR/PhoB-type" evidence="7">
    <location>
        <begin position="124"/>
        <end position="221"/>
    </location>
</feature>
<keyword evidence="2" id="KW-0902">Two-component regulatory system</keyword>
<feature type="domain" description="Response regulatory" evidence="8">
    <location>
        <begin position="2"/>
        <end position="116"/>
    </location>
</feature>
<dbReference type="SMART" id="SM00448">
    <property type="entry name" value="REC"/>
    <property type="match status" value="1"/>
</dbReference>
<dbReference type="InterPro" id="IPR039420">
    <property type="entry name" value="WalR-like"/>
</dbReference>
<dbReference type="Proteomes" id="UP000557717">
    <property type="component" value="Unassembled WGS sequence"/>
</dbReference>
<dbReference type="SUPFAM" id="SSF52172">
    <property type="entry name" value="CheY-like"/>
    <property type="match status" value="1"/>
</dbReference>
<dbReference type="GO" id="GO:0032993">
    <property type="term" value="C:protein-DNA complex"/>
    <property type="evidence" value="ECO:0007669"/>
    <property type="project" value="TreeGrafter"/>
</dbReference>
<name>A0A840V3M6_9BACT</name>
<dbReference type="Gene3D" id="3.40.50.2300">
    <property type="match status" value="1"/>
</dbReference>
<reference evidence="10 11" key="1">
    <citation type="submission" date="2020-08" db="EMBL/GenBank/DDBJ databases">
        <title>Genomic Encyclopedia of Type Strains, Phase IV (KMG-IV): sequencing the most valuable type-strain genomes for metagenomic binning, comparative biology and taxonomic classification.</title>
        <authorList>
            <person name="Goeker M."/>
        </authorList>
    </citation>
    <scope>NUCLEOTIDE SEQUENCE [LARGE SCALE GENOMIC DNA]</scope>
    <source>
        <strain evidence="10 11">YC6886</strain>
    </source>
</reference>
<evidence type="ECO:0000256" key="6">
    <source>
        <dbReference type="PROSITE-ProRule" id="PRU00169"/>
    </source>
</evidence>
<keyword evidence="3" id="KW-0805">Transcription regulation</keyword>
<dbReference type="CDD" id="cd00383">
    <property type="entry name" value="trans_reg_C"/>
    <property type="match status" value="1"/>
</dbReference>
<keyword evidence="11" id="KW-1185">Reference proteome</keyword>